<keyword evidence="1" id="KW-0472">Membrane</keyword>
<sequence length="100" mass="11597">MKAIKFVVIIFVILAILLGIRAYIHHKKIRKAEVAVLAHRNVNYEELYKTNPPKINENLDKHWNATVGAYLKDELWHDEEVYDAGHFLNLDGGLFLTLIE</sequence>
<accession>I7IK41</accession>
<proteinExistence type="predicted"/>
<dbReference type="AlphaFoldDB" id="I7IK41"/>
<keyword evidence="1" id="KW-0812">Transmembrane</keyword>
<evidence type="ECO:0000256" key="1">
    <source>
        <dbReference type="SAM" id="Phobius"/>
    </source>
</evidence>
<organism evidence="2">
    <name type="scientific">Taylorella asinigenitalis 14/45</name>
    <dbReference type="NCBI Taxonomy" id="1091495"/>
    <lineage>
        <taxon>Bacteria</taxon>
        <taxon>Pseudomonadati</taxon>
        <taxon>Pseudomonadota</taxon>
        <taxon>Betaproteobacteria</taxon>
        <taxon>Burkholderiales</taxon>
        <taxon>Alcaligenaceae</taxon>
        <taxon>Taylorella</taxon>
    </lineage>
</organism>
<protein>
    <submittedName>
        <fullName evidence="2">Uncharacterized protein</fullName>
    </submittedName>
</protein>
<name>I7IK41_9BURK</name>
<feature type="transmembrane region" description="Helical" evidence="1">
    <location>
        <begin position="6"/>
        <end position="24"/>
    </location>
</feature>
<gene>
    <name evidence="2" type="ORF">KUM_0065</name>
</gene>
<dbReference type="BioCyc" id="TASI1091495:G13GE-65-MONOMER"/>
<keyword evidence="1" id="KW-1133">Transmembrane helix</keyword>
<evidence type="ECO:0000313" key="2">
    <source>
        <dbReference type="EMBL" id="CCG18871.1"/>
    </source>
</evidence>
<dbReference type="EMBL" id="HE681424">
    <property type="protein sequence ID" value="CCG18871.1"/>
    <property type="molecule type" value="Genomic_DNA"/>
</dbReference>
<reference evidence="2" key="1">
    <citation type="journal article" date="2012" name="Vet. Microbiol.">
        <title>Comparative genomic analyses of the Taylorellae.</title>
        <authorList>
            <person name="Hauser H."/>
            <person name="Richter D.C."/>
            <person name="van Tonder A."/>
            <person name="Clark L."/>
            <person name="Preston A."/>
        </authorList>
    </citation>
    <scope>NUCLEOTIDE SEQUENCE</scope>
    <source>
        <strain evidence="2">14/45</strain>
    </source>
</reference>
<dbReference type="RefSeq" id="WP_015551070.1">
    <property type="nucleotide sequence ID" value="NC_021033.1"/>
</dbReference>
<dbReference type="KEGG" id="tat:KUM_0065"/>
<dbReference type="HOGENOM" id="CLU_2482235_0_0_4"/>